<dbReference type="SUPFAM" id="SSF50978">
    <property type="entry name" value="WD40 repeat-like"/>
    <property type="match status" value="1"/>
</dbReference>
<gene>
    <name evidence="3" type="ORF">ACHAXA_011362</name>
</gene>
<evidence type="ECO:0000313" key="3">
    <source>
        <dbReference type="EMBL" id="KAL3807161.1"/>
    </source>
</evidence>
<dbReference type="PANTHER" id="PTHR14773:SF2">
    <property type="entry name" value="(WILD MALAYSIAN BANANA) HYPOTHETICAL PROTEIN"/>
    <property type="match status" value="1"/>
</dbReference>
<feature type="compositionally biased region" description="Basic and acidic residues" evidence="2">
    <location>
        <begin position="228"/>
        <end position="237"/>
    </location>
</feature>
<dbReference type="AlphaFoldDB" id="A0ABD3RAK5"/>
<dbReference type="PANTHER" id="PTHR14773">
    <property type="entry name" value="WD REPEAT-CONTAINING PROTEIN 76"/>
    <property type="match status" value="1"/>
</dbReference>
<keyword evidence="4" id="KW-1185">Reference proteome</keyword>
<feature type="compositionally biased region" description="Basic and acidic residues" evidence="2">
    <location>
        <begin position="152"/>
        <end position="167"/>
    </location>
</feature>
<dbReference type="Gene3D" id="2.130.10.10">
    <property type="entry name" value="YVTN repeat-like/Quinoprotein amine dehydrogenase"/>
    <property type="match status" value="2"/>
</dbReference>
<reference evidence="3 4" key="1">
    <citation type="submission" date="2024-10" db="EMBL/GenBank/DDBJ databases">
        <title>Updated reference genomes for cyclostephanoid diatoms.</title>
        <authorList>
            <person name="Roberts W.R."/>
            <person name="Alverson A.J."/>
        </authorList>
    </citation>
    <scope>NUCLEOTIDE SEQUENCE [LARGE SCALE GENOMIC DNA]</scope>
    <source>
        <strain evidence="3 4">AJA228-03</strain>
    </source>
</reference>
<feature type="region of interest" description="Disordered" evidence="2">
    <location>
        <begin position="202"/>
        <end position="284"/>
    </location>
</feature>
<dbReference type="InterPro" id="IPR015943">
    <property type="entry name" value="WD40/YVTN_repeat-like_dom_sf"/>
</dbReference>
<evidence type="ECO:0000256" key="2">
    <source>
        <dbReference type="SAM" id="MobiDB-lite"/>
    </source>
</evidence>
<accession>A0ABD3RAK5</accession>
<feature type="compositionally biased region" description="Basic and acidic residues" evidence="2">
    <location>
        <begin position="323"/>
        <end position="333"/>
    </location>
</feature>
<dbReference type="InterPro" id="IPR050853">
    <property type="entry name" value="WD_repeat_DNA-damage-binding"/>
</dbReference>
<feature type="region of interest" description="Disordered" evidence="2">
    <location>
        <begin position="307"/>
        <end position="333"/>
    </location>
</feature>
<comment type="caution">
    <text evidence="3">The sequence shown here is derived from an EMBL/GenBank/DDBJ whole genome shotgun (WGS) entry which is preliminary data.</text>
</comment>
<name>A0ABD3RAK5_9STRA</name>
<evidence type="ECO:0000256" key="1">
    <source>
        <dbReference type="ARBA" id="ARBA00005434"/>
    </source>
</evidence>
<dbReference type="Pfam" id="PF00400">
    <property type="entry name" value="WD40"/>
    <property type="match status" value="1"/>
</dbReference>
<evidence type="ECO:0000313" key="4">
    <source>
        <dbReference type="Proteomes" id="UP001530377"/>
    </source>
</evidence>
<feature type="compositionally biased region" description="Low complexity" evidence="2">
    <location>
        <begin position="84"/>
        <end position="113"/>
    </location>
</feature>
<organism evidence="3 4">
    <name type="scientific">Cyclostephanos tholiformis</name>
    <dbReference type="NCBI Taxonomy" id="382380"/>
    <lineage>
        <taxon>Eukaryota</taxon>
        <taxon>Sar</taxon>
        <taxon>Stramenopiles</taxon>
        <taxon>Ochrophyta</taxon>
        <taxon>Bacillariophyta</taxon>
        <taxon>Coscinodiscophyceae</taxon>
        <taxon>Thalassiosirophycidae</taxon>
        <taxon>Stephanodiscales</taxon>
        <taxon>Stephanodiscaceae</taxon>
        <taxon>Cyclostephanos</taxon>
    </lineage>
</organism>
<feature type="compositionally biased region" description="Low complexity" evidence="2">
    <location>
        <begin position="33"/>
        <end position="59"/>
    </location>
</feature>
<feature type="region of interest" description="Disordered" evidence="2">
    <location>
        <begin position="1"/>
        <end position="167"/>
    </location>
</feature>
<comment type="similarity">
    <text evidence="1">Belongs to the WD repeat DDB2/WDR76 family.</text>
</comment>
<dbReference type="EMBL" id="JALLPB020000668">
    <property type="protein sequence ID" value="KAL3807161.1"/>
    <property type="molecule type" value="Genomic_DNA"/>
</dbReference>
<proteinExistence type="inferred from homology"/>
<feature type="compositionally biased region" description="Basic and acidic residues" evidence="2">
    <location>
        <begin position="60"/>
        <end position="77"/>
    </location>
</feature>
<dbReference type="InterPro" id="IPR001680">
    <property type="entry name" value="WD40_rpt"/>
</dbReference>
<sequence>MPKQQASLLSFFGKGGKKRPANDEDDDGITGNGSASPSSSSSSSSRSPSPRGGAPAAIGRIERTNDRASDDDFRADVTVDDMPDASASAAVVDDDVAASPTAAVVPVDVVDVAESSDADDDSTHPPSPSSSAEDDSIDDGDGGGGEVDDDDGPPRRRNDCDDCDDGYRKSEYELLRERNIARNNARLRELGLLLDVRAPEVRDGTGDGSGVGRARRKTTTTTTTTKNRWREVGERRGTSTNAYPTRRSTRLTGPISGYTDGGGARGITSSSPKGNDDAMESSTTATATAMETEEFTVSPLVEYLISTSENGGGEDGGGNDDAMGTRRDDDDEKMAFSRRFVELGGKRGTRRTLVPCGPRLVPPVGLNAIYSLQFHNTNLDGADDGDLPPWVVGAGKAGIVALWNCSSRKKTVNGSADGGDGDDHDDRGRYLDPVISWKGHGGRWVADARFISPPPPSHSSPLSYDDVGGCSAASSSSSSSVPSRLLTAGNDGTVCHWDLTSTSVRTGAPRLVGQSNKALHASGIFSMDVRVSSSFSYSGDERIVTGSKDKTIAVTTLCRLDDPPLWRSDFHSAKVGSVCFSSSPVNPLIASASDDGLVAVHDARLDGIGGGGGGNAVVVKLEGAHFKPHSAIWMPGSDGIFVTAGLDELIKLWDLRNTASPIASFHGHVPVSCKKLKRIHRPAFLNTTASSSNSSLESYIISGGENSHSISMFQLLLSTDSRDGCPLQSVFSRGKLPMDAGDIGSLAVYGRNVAVAAEGGEVLLLSLS</sequence>
<dbReference type="SMART" id="SM00320">
    <property type="entry name" value="WD40"/>
    <property type="match status" value="5"/>
</dbReference>
<protein>
    <submittedName>
        <fullName evidence="3">Uncharacterized protein</fullName>
    </submittedName>
</protein>
<feature type="compositionally biased region" description="Acidic residues" evidence="2">
    <location>
        <begin position="132"/>
        <end position="151"/>
    </location>
</feature>
<dbReference type="InterPro" id="IPR036322">
    <property type="entry name" value="WD40_repeat_dom_sf"/>
</dbReference>
<dbReference type="Proteomes" id="UP001530377">
    <property type="component" value="Unassembled WGS sequence"/>
</dbReference>